<proteinExistence type="predicted"/>
<accession>A0A284VLI5</accession>
<evidence type="ECO:0000313" key="7">
    <source>
        <dbReference type="Proteomes" id="UP000218615"/>
    </source>
</evidence>
<evidence type="ECO:0000256" key="1">
    <source>
        <dbReference type="ARBA" id="ARBA00004236"/>
    </source>
</evidence>
<keyword evidence="3 4" id="KW-0472">Membrane</keyword>
<dbReference type="RefSeq" id="WP_096204378.1">
    <property type="nucleotide sequence ID" value="NZ_FZMP01000070.1"/>
</dbReference>
<dbReference type="PROSITE" id="PS51379">
    <property type="entry name" value="4FE4S_FER_2"/>
    <property type="match status" value="1"/>
</dbReference>
<feature type="transmembrane region" description="Helical" evidence="4">
    <location>
        <begin position="379"/>
        <end position="404"/>
    </location>
</feature>
<feature type="transmembrane region" description="Helical" evidence="4">
    <location>
        <begin position="215"/>
        <end position="234"/>
    </location>
</feature>
<dbReference type="InterPro" id="IPR017900">
    <property type="entry name" value="4Fe4S_Fe_S_CS"/>
</dbReference>
<dbReference type="PANTHER" id="PTHR30224">
    <property type="entry name" value="ELECTRON TRANSPORT PROTEIN"/>
    <property type="match status" value="1"/>
</dbReference>
<feature type="domain" description="4Fe-4S ferredoxin-type" evidence="5">
    <location>
        <begin position="291"/>
        <end position="321"/>
    </location>
</feature>
<feature type="transmembrane region" description="Helical" evidence="4">
    <location>
        <begin position="523"/>
        <end position="542"/>
    </location>
</feature>
<evidence type="ECO:0000256" key="2">
    <source>
        <dbReference type="ARBA" id="ARBA00022475"/>
    </source>
</evidence>
<feature type="transmembrane region" description="Helical" evidence="4">
    <location>
        <begin position="137"/>
        <end position="164"/>
    </location>
</feature>
<dbReference type="OrthoDB" id="23833at2157"/>
<feature type="transmembrane region" description="Helical" evidence="4">
    <location>
        <begin position="467"/>
        <end position="486"/>
    </location>
</feature>
<keyword evidence="4" id="KW-1133">Transmembrane helix</keyword>
<dbReference type="InterPro" id="IPR052378">
    <property type="entry name" value="NosR_regulator"/>
</dbReference>
<dbReference type="Proteomes" id="UP000218615">
    <property type="component" value="Unassembled WGS sequence"/>
</dbReference>
<reference evidence="7" key="1">
    <citation type="submission" date="2017-06" db="EMBL/GenBank/DDBJ databases">
        <authorList>
            <person name="Cremers G."/>
        </authorList>
    </citation>
    <scope>NUCLEOTIDE SEQUENCE [LARGE SCALE GENOMIC DNA]</scope>
</reference>
<dbReference type="GO" id="GO:0005886">
    <property type="term" value="C:plasma membrane"/>
    <property type="evidence" value="ECO:0007669"/>
    <property type="project" value="UniProtKB-SubCell"/>
</dbReference>
<dbReference type="SUPFAM" id="SSF54862">
    <property type="entry name" value="4Fe-4S ferredoxins"/>
    <property type="match status" value="1"/>
</dbReference>
<dbReference type="STRING" id="1392998.ANME2D_03298"/>
<comment type="subcellular location">
    <subcellularLocation>
        <location evidence="1">Cell membrane</location>
    </subcellularLocation>
</comment>
<dbReference type="GO" id="GO:0016491">
    <property type="term" value="F:oxidoreductase activity"/>
    <property type="evidence" value="ECO:0007669"/>
    <property type="project" value="UniProtKB-ARBA"/>
</dbReference>
<evidence type="ECO:0000256" key="4">
    <source>
        <dbReference type="SAM" id="Phobius"/>
    </source>
</evidence>
<sequence length="551" mass="61073">MRTKTLVVLCIALLSAALAFPASAAASQDMEADDHNSMNMDDQHPEGDTGDAHAAKGDVNWYIIALLLGIIGVLGYFASNTEKLRKINFLDYASLKNILKSRWYPLIFVLPTMLIFGIIVVQLLFGGIEASYNFGSVMVWIFLWPILPILFLLFGRLWCSVCPLSRVSDEVQKKVGMHKKVPKLLQNYGVWIIIIAFLIITWIDVTTGLVESPRNTGYLLLFVFTGVVLMGAVFERRAWCRYLCFLGGLSSNYSMSSALELRTDKDICKTCKTPSCYKGDGKVGGCSMFEYPRTMDSNRFCNFCSNCIKTCPHDAIRITPRPPTSELWFIKKPRFEESFLAVALIGIVVSQTVIMLEVWEPFMTWFENTTGITDFTTAWTLIFAGAMLIPLLLMLAASFVSSIISGDTLKPDMIPDQTAEISYPSTIGLGETLRSNFIRFGYSFIPLGLGIHLAHNSKHFLGEGLSVIYTSASLIGVNITGNLSILNMPTIQVIQYILTVLGVIGAIYTAHRISLNNPSSRSSVLPYVALIVLFGAIALWMYTVPMAARAH</sequence>
<feature type="transmembrane region" description="Helical" evidence="4">
    <location>
        <begin position="185"/>
        <end position="203"/>
    </location>
</feature>
<name>A0A284VLI5_9EURY</name>
<dbReference type="InterPro" id="IPR017896">
    <property type="entry name" value="4Fe4S_Fe-S-bd"/>
</dbReference>
<feature type="transmembrane region" description="Helical" evidence="4">
    <location>
        <begin position="103"/>
        <end position="125"/>
    </location>
</feature>
<evidence type="ECO:0000256" key="3">
    <source>
        <dbReference type="ARBA" id="ARBA00023136"/>
    </source>
</evidence>
<keyword evidence="4" id="KW-0812">Transmembrane</keyword>
<dbReference type="PROSITE" id="PS00198">
    <property type="entry name" value="4FE4S_FER_1"/>
    <property type="match status" value="1"/>
</dbReference>
<dbReference type="PANTHER" id="PTHR30224:SF4">
    <property type="entry name" value="ELECTRON TRANSPORT PROTEIN YCCM-RELATED"/>
    <property type="match status" value="1"/>
</dbReference>
<gene>
    <name evidence="6" type="ORF">MNV_1610028</name>
</gene>
<protein>
    <submittedName>
        <fullName evidence="6">Predicted iron-sulfur cluster-binding protein</fullName>
    </submittedName>
</protein>
<evidence type="ECO:0000313" key="6">
    <source>
        <dbReference type="EMBL" id="SNQ60124.1"/>
    </source>
</evidence>
<evidence type="ECO:0000259" key="5">
    <source>
        <dbReference type="PROSITE" id="PS51379"/>
    </source>
</evidence>
<feature type="transmembrane region" description="Helical" evidence="4">
    <location>
        <begin position="437"/>
        <end position="455"/>
    </location>
</feature>
<dbReference type="Pfam" id="PF12801">
    <property type="entry name" value="Fer4_5"/>
    <property type="match status" value="2"/>
</dbReference>
<feature type="transmembrane region" description="Helical" evidence="4">
    <location>
        <begin position="339"/>
        <end position="359"/>
    </location>
</feature>
<feature type="transmembrane region" description="Helical" evidence="4">
    <location>
        <begin position="59"/>
        <end position="78"/>
    </location>
</feature>
<keyword evidence="2" id="KW-1003">Cell membrane</keyword>
<dbReference type="EMBL" id="FZMP01000070">
    <property type="protein sequence ID" value="SNQ60124.1"/>
    <property type="molecule type" value="Genomic_DNA"/>
</dbReference>
<dbReference type="AlphaFoldDB" id="A0A284VLI5"/>
<organism evidence="6 7">
    <name type="scientific">Candidatus Methanoperedens nitratireducens</name>
    <dbReference type="NCBI Taxonomy" id="1392998"/>
    <lineage>
        <taxon>Archaea</taxon>
        <taxon>Methanobacteriati</taxon>
        <taxon>Methanobacteriota</taxon>
        <taxon>Stenosarchaea group</taxon>
        <taxon>Methanomicrobia</taxon>
        <taxon>Methanosarcinales</taxon>
        <taxon>ANME-2 cluster</taxon>
        <taxon>Candidatus Methanoperedentaceae</taxon>
        <taxon>Candidatus Methanoperedens</taxon>
    </lineage>
</organism>
<feature type="transmembrane region" description="Helical" evidence="4">
    <location>
        <begin position="493"/>
        <end position="511"/>
    </location>
</feature>
<keyword evidence="7" id="KW-1185">Reference proteome</keyword>